<feature type="compositionally biased region" description="Basic and acidic residues" evidence="2">
    <location>
        <begin position="1"/>
        <end position="36"/>
    </location>
</feature>
<feature type="coiled-coil region" evidence="1">
    <location>
        <begin position="188"/>
        <end position="316"/>
    </location>
</feature>
<accession>A0A918KFL7</accession>
<dbReference type="SUPFAM" id="SSF57997">
    <property type="entry name" value="Tropomyosin"/>
    <property type="match status" value="1"/>
</dbReference>
<dbReference type="Proteomes" id="UP000600865">
    <property type="component" value="Unassembled WGS sequence"/>
</dbReference>
<dbReference type="EMBL" id="BMYV01000001">
    <property type="protein sequence ID" value="GGX61706.1"/>
    <property type="molecule type" value="Genomic_DNA"/>
</dbReference>
<proteinExistence type="predicted"/>
<evidence type="ECO:0000256" key="1">
    <source>
        <dbReference type="SAM" id="Coils"/>
    </source>
</evidence>
<feature type="region of interest" description="Disordered" evidence="2">
    <location>
        <begin position="1"/>
        <end position="69"/>
    </location>
</feature>
<sequence>METSSDRRAKALDADNQAKWDELERLVSAKSERPEAEPSAIATTPQDDLSYRSETASTPSPKFGGHDLRETDTSVFASDLKVDMPADSTYLDVTPDVSIPEPTQYARPSFEAMMPSEAFKAPTTEARTASVENIQARAESISEPSTDASESFTPPPPPVRRPERADIGAMRLDVARISADIQSGEELYRRAQQRIENLTSFVERAEVDFSMLNRLEPENRRLKARNRTLEREIDANAQKIEVLRADLKDQENRLAEKSRVYETAAGRLAVVQKSLQEYERALKTSRESSDRNSLNAERLQTSLDVERRENEVLRDRLSTVVGEMDSKQTAYIEAKKIADSLAQDCADFRHQSETAEKDADALRKALATAQTQNNAMKAEMMGMHEDIRAFKTQSEFTIISREDEMTALQQQVDQLSKQLQIKDEIVRNAARDVQELRKIRTAQDLERERLEAHIQTQAYQLEQASSDLLQTKQDVTDFDRRYRDVATALSVSQARRMSNEPAAQPDIQPHVPDEFDDLSTEDIEDRIMDFRLGLRNEIT</sequence>
<comment type="caution">
    <text evidence="3">The sequence shown here is derived from an EMBL/GenBank/DDBJ whole genome shotgun (WGS) entry which is preliminary data.</text>
</comment>
<feature type="compositionally biased region" description="Polar residues" evidence="2">
    <location>
        <begin position="142"/>
        <end position="152"/>
    </location>
</feature>
<feature type="compositionally biased region" description="Polar residues" evidence="2">
    <location>
        <begin position="41"/>
        <end position="60"/>
    </location>
</feature>
<evidence type="ECO:0008006" key="5">
    <source>
        <dbReference type="Google" id="ProtNLM"/>
    </source>
</evidence>
<dbReference type="Gene3D" id="1.10.287.1490">
    <property type="match status" value="1"/>
</dbReference>
<keyword evidence="1" id="KW-0175">Coiled coil</keyword>
<feature type="region of interest" description="Disordered" evidence="2">
    <location>
        <begin position="493"/>
        <end position="515"/>
    </location>
</feature>
<feature type="coiled-coil region" evidence="1">
    <location>
        <begin position="352"/>
        <end position="425"/>
    </location>
</feature>
<feature type="region of interest" description="Disordered" evidence="2">
    <location>
        <begin position="90"/>
        <end position="109"/>
    </location>
</feature>
<reference evidence="3 4" key="1">
    <citation type="journal article" date="2014" name="Int. J. Syst. Evol. Microbiol.">
        <title>Complete genome sequence of Corynebacterium casei LMG S-19264T (=DSM 44701T), isolated from a smear-ripened cheese.</title>
        <authorList>
            <consortium name="US DOE Joint Genome Institute (JGI-PGF)"/>
            <person name="Walter F."/>
            <person name="Albersmeier A."/>
            <person name="Kalinowski J."/>
            <person name="Ruckert C."/>
        </authorList>
    </citation>
    <scope>NUCLEOTIDE SEQUENCE [LARGE SCALE GENOMIC DNA]</scope>
    <source>
        <strain evidence="3 4">KCTC 23968</strain>
    </source>
</reference>
<evidence type="ECO:0000256" key="2">
    <source>
        <dbReference type="SAM" id="MobiDB-lite"/>
    </source>
</evidence>
<organism evidence="3 4">
    <name type="scientific">Litorimonas cladophorae</name>
    <dbReference type="NCBI Taxonomy" id="1220491"/>
    <lineage>
        <taxon>Bacteria</taxon>
        <taxon>Pseudomonadati</taxon>
        <taxon>Pseudomonadota</taxon>
        <taxon>Alphaproteobacteria</taxon>
        <taxon>Maricaulales</taxon>
        <taxon>Robiginitomaculaceae</taxon>
    </lineage>
</organism>
<dbReference type="AlphaFoldDB" id="A0A918KFL7"/>
<protein>
    <recommendedName>
        <fullName evidence="5">Crescentin</fullName>
    </recommendedName>
</protein>
<feature type="region of interest" description="Disordered" evidence="2">
    <location>
        <begin position="137"/>
        <end position="163"/>
    </location>
</feature>
<evidence type="ECO:0000313" key="4">
    <source>
        <dbReference type="Proteomes" id="UP000600865"/>
    </source>
</evidence>
<evidence type="ECO:0000313" key="3">
    <source>
        <dbReference type="EMBL" id="GGX61706.1"/>
    </source>
</evidence>
<gene>
    <name evidence="3" type="ORF">GCM10011309_09570</name>
</gene>
<name>A0A918KFL7_9PROT</name>
<keyword evidence="4" id="KW-1185">Reference proteome</keyword>